<feature type="region of interest" description="Disordered" evidence="5">
    <location>
        <begin position="1"/>
        <end position="20"/>
    </location>
</feature>
<dbReference type="Gene3D" id="1.10.357.10">
    <property type="entry name" value="Tetracycline Repressor, domain 2"/>
    <property type="match status" value="1"/>
</dbReference>
<dbReference type="PANTHER" id="PTHR30055">
    <property type="entry name" value="HTH-TYPE TRANSCRIPTIONAL REGULATOR RUTR"/>
    <property type="match status" value="1"/>
</dbReference>
<evidence type="ECO:0000256" key="4">
    <source>
        <dbReference type="PROSITE-ProRule" id="PRU00335"/>
    </source>
</evidence>
<keyword evidence="1" id="KW-0805">Transcription regulation</keyword>
<dbReference type="Gene3D" id="1.10.10.60">
    <property type="entry name" value="Homeodomain-like"/>
    <property type="match status" value="1"/>
</dbReference>
<organism evidence="7 8">
    <name type="scientific">Leucobacter allii</name>
    <dbReference type="NCBI Taxonomy" id="2932247"/>
    <lineage>
        <taxon>Bacteria</taxon>
        <taxon>Bacillati</taxon>
        <taxon>Actinomycetota</taxon>
        <taxon>Actinomycetes</taxon>
        <taxon>Micrococcales</taxon>
        <taxon>Microbacteriaceae</taxon>
        <taxon>Leucobacter</taxon>
    </lineage>
</organism>
<sequence length="217" mass="22988">MRSELPIERDADSARPPAAGSRSFIEAARREQLIAAATVTVNEIGYHRASLAEIAGRAGIAKSAVAYYFSSKEGLLLELVQTVFEALGERVLRAVDGVEEPAARLRGYAEAYLAHVDAEREALAAAVEIVVSHRTADGTPLYLVADEDDAALVRSILRAGMADGAFQPMPLDVATGLVESVLDRAITLVQRDPGADLGPLRAHAVPFLFRALGAADG</sequence>
<dbReference type="InterPro" id="IPR009057">
    <property type="entry name" value="Homeodomain-like_sf"/>
</dbReference>
<protein>
    <submittedName>
        <fullName evidence="7">TetR family transcriptional regulator</fullName>
    </submittedName>
</protein>
<feature type="domain" description="HTH tetR-type" evidence="6">
    <location>
        <begin position="27"/>
        <end position="87"/>
    </location>
</feature>
<accession>A0ABY4FNT6</accession>
<dbReference type="SUPFAM" id="SSF48498">
    <property type="entry name" value="Tetracyclin repressor-like, C-terminal domain"/>
    <property type="match status" value="1"/>
</dbReference>
<evidence type="ECO:0000313" key="8">
    <source>
        <dbReference type="Proteomes" id="UP000831786"/>
    </source>
</evidence>
<dbReference type="InterPro" id="IPR050109">
    <property type="entry name" value="HTH-type_TetR-like_transc_reg"/>
</dbReference>
<name>A0ABY4FNT6_9MICO</name>
<dbReference type="EMBL" id="CP095045">
    <property type="protein sequence ID" value="UOQ57879.1"/>
    <property type="molecule type" value="Genomic_DNA"/>
</dbReference>
<dbReference type="SUPFAM" id="SSF46689">
    <property type="entry name" value="Homeodomain-like"/>
    <property type="match status" value="1"/>
</dbReference>
<evidence type="ECO:0000256" key="3">
    <source>
        <dbReference type="ARBA" id="ARBA00023163"/>
    </source>
</evidence>
<keyword evidence="3" id="KW-0804">Transcription</keyword>
<dbReference type="InterPro" id="IPR036271">
    <property type="entry name" value="Tet_transcr_reg_TetR-rel_C_sf"/>
</dbReference>
<dbReference type="RefSeq" id="WP_244693152.1">
    <property type="nucleotide sequence ID" value="NZ_CP095044.1"/>
</dbReference>
<feature type="compositionally biased region" description="Basic and acidic residues" evidence="5">
    <location>
        <begin position="1"/>
        <end position="13"/>
    </location>
</feature>
<dbReference type="Proteomes" id="UP000831786">
    <property type="component" value="Chromosome"/>
</dbReference>
<gene>
    <name evidence="7" type="ORF">MUN78_03310</name>
</gene>
<proteinExistence type="predicted"/>
<dbReference type="InterPro" id="IPR001647">
    <property type="entry name" value="HTH_TetR"/>
</dbReference>
<reference evidence="7 8" key="1">
    <citation type="submission" date="2022-04" db="EMBL/GenBank/DDBJ databases">
        <title>Leucobacter sp. isolated from rhizosphere of garlic.</title>
        <authorList>
            <person name="Won M."/>
            <person name="Lee C.-M."/>
            <person name="Woen H.-Y."/>
            <person name="Kwon S.-W."/>
        </authorList>
    </citation>
    <scope>NUCLEOTIDE SEQUENCE [LARGE SCALE GENOMIC DNA]</scope>
    <source>
        <strain evidence="7 8">H21R-40</strain>
    </source>
</reference>
<keyword evidence="2 4" id="KW-0238">DNA-binding</keyword>
<dbReference type="Pfam" id="PF00440">
    <property type="entry name" value="TetR_N"/>
    <property type="match status" value="1"/>
</dbReference>
<dbReference type="PRINTS" id="PR00455">
    <property type="entry name" value="HTHTETR"/>
</dbReference>
<evidence type="ECO:0000256" key="2">
    <source>
        <dbReference type="ARBA" id="ARBA00023125"/>
    </source>
</evidence>
<dbReference type="PANTHER" id="PTHR30055:SF234">
    <property type="entry name" value="HTH-TYPE TRANSCRIPTIONAL REGULATOR BETI"/>
    <property type="match status" value="1"/>
</dbReference>
<evidence type="ECO:0000256" key="5">
    <source>
        <dbReference type="SAM" id="MobiDB-lite"/>
    </source>
</evidence>
<evidence type="ECO:0000256" key="1">
    <source>
        <dbReference type="ARBA" id="ARBA00023015"/>
    </source>
</evidence>
<feature type="DNA-binding region" description="H-T-H motif" evidence="4">
    <location>
        <begin position="50"/>
        <end position="69"/>
    </location>
</feature>
<keyword evidence="8" id="KW-1185">Reference proteome</keyword>
<evidence type="ECO:0000313" key="7">
    <source>
        <dbReference type="EMBL" id="UOQ57879.1"/>
    </source>
</evidence>
<evidence type="ECO:0000259" key="6">
    <source>
        <dbReference type="PROSITE" id="PS50977"/>
    </source>
</evidence>
<dbReference type="PROSITE" id="PS50977">
    <property type="entry name" value="HTH_TETR_2"/>
    <property type="match status" value="1"/>
</dbReference>